<dbReference type="AlphaFoldDB" id="A0A146JZ03"/>
<organism evidence="1">
    <name type="scientific">Trepomonas sp. PC1</name>
    <dbReference type="NCBI Taxonomy" id="1076344"/>
    <lineage>
        <taxon>Eukaryota</taxon>
        <taxon>Metamonada</taxon>
        <taxon>Diplomonadida</taxon>
        <taxon>Hexamitidae</taxon>
        <taxon>Hexamitinae</taxon>
        <taxon>Trepomonas</taxon>
    </lineage>
</organism>
<name>A0A146JZ03_9EUKA</name>
<evidence type="ECO:0000313" key="1">
    <source>
        <dbReference type="EMBL" id="JAP89398.1"/>
    </source>
</evidence>
<proteinExistence type="predicted"/>
<feature type="non-terminal residue" evidence="1">
    <location>
        <position position="413"/>
    </location>
</feature>
<feature type="non-terminal residue" evidence="1">
    <location>
        <position position="1"/>
    </location>
</feature>
<reference evidence="1" key="1">
    <citation type="submission" date="2015-07" db="EMBL/GenBank/DDBJ databases">
        <title>Adaptation to a free-living lifestyle via gene acquisitions in the diplomonad Trepomonas sp. PC1.</title>
        <authorList>
            <person name="Xu F."/>
            <person name="Jerlstrom-Hultqvist J."/>
            <person name="Kolisko M."/>
            <person name="Simpson A.G.B."/>
            <person name="Roger A.J."/>
            <person name="Svard S.G."/>
            <person name="Andersson J.O."/>
        </authorList>
    </citation>
    <scope>NUCLEOTIDE SEQUENCE</scope>
    <source>
        <strain evidence="1">PC1</strain>
    </source>
</reference>
<gene>
    <name evidence="1" type="ORF">TPC1_31107</name>
</gene>
<dbReference type="EMBL" id="GDID01007208">
    <property type="protein sequence ID" value="JAP89398.1"/>
    <property type="molecule type" value="Transcribed_RNA"/>
</dbReference>
<protein>
    <submittedName>
        <fullName evidence="1">Uncharacterized protein</fullName>
    </submittedName>
</protein>
<sequence length="413" mass="49859">FLKSFQLCSTIVYLNEQQQLQVVQTKEKQNQFEYCDQYLAFNKQYYYFESEKQDYQVYRLNEQYIFKLKGKRELIFVQMPFKPFIKQLPVIKTYLNSEICGNLFLQNLQIEQLTDKFDFTQIDKIVIAGREIKYLQHINVFQKQKYVIIIRIPQNDTFELQMYEFYQLQQQLMNHVYFLFHFKGVTEPEMEQINNRCKYARFINVLQSFDFCNFASAFYVLVNDGQNFSQKTLQKKQFHEFLQFEQLPIEKYIEIPFETVQELHSCTFLGAESPCLYRENFQDKQEFAILFINPRNYQFKQYMRDLIKIKDKTNINLFVCLQGINKISYAEERLPEELKQFSLIFDENQFYKIARDNFKFDQHAVFGLIGDKLFKGTSMEDMLKGFNAIQAEIDVSIKNRKKQEKYEAIKGIK</sequence>
<accession>A0A146JZ03</accession>